<dbReference type="OrthoDB" id="1723663at2759"/>
<evidence type="ECO:0000313" key="3">
    <source>
        <dbReference type="Proteomes" id="UP001141806"/>
    </source>
</evidence>
<dbReference type="PANTHER" id="PTHR35103:SF1">
    <property type="entry name" value="OS06G0115700 PROTEIN"/>
    <property type="match status" value="1"/>
</dbReference>
<name>A0A9Q0QUH1_9MAGN</name>
<feature type="compositionally biased region" description="Low complexity" evidence="1">
    <location>
        <begin position="95"/>
        <end position="110"/>
    </location>
</feature>
<feature type="region of interest" description="Disordered" evidence="1">
    <location>
        <begin position="80"/>
        <end position="280"/>
    </location>
</feature>
<gene>
    <name evidence="2" type="ORF">NE237_005336</name>
</gene>
<evidence type="ECO:0000313" key="2">
    <source>
        <dbReference type="EMBL" id="KAJ4972237.1"/>
    </source>
</evidence>
<feature type="compositionally biased region" description="Polar residues" evidence="1">
    <location>
        <begin position="239"/>
        <end position="249"/>
    </location>
</feature>
<feature type="compositionally biased region" description="Acidic residues" evidence="1">
    <location>
        <begin position="111"/>
        <end position="123"/>
    </location>
</feature>
<reference evidence="2" key="1">
    <citation type="journal article" date="2023" name="Plant J.">
        <title>The genome of the king protea, Protea cynaroides.</title>
        <authorList>
            <person name="Chang J."/>
            <person name="Duong T.A."/>
            <person name="Schoeman C."/>
            <person name="Ma X."/>
            <person name="Roodt D."/>
            <person name="Barker N."/>
            <person name="Li Z."/>
            <person name="Van de Peer Y."/>
            <person name="Mizrachi E."/>
        </authorList>
    </citation>
    <scope>NUCLEOTIDE SEQUENCE</scope>
    <source>
        <tissue evidence="2">Young leaves</tissue>
    </source>
</reference>
<organism evidence="2 3">
    <name type="scientific">Protea cynaroides</name>
    <dbReference type="NCBI Taxonomy" id="273540"/>
    <lineage>
        <taxon>Eukaryota</taxon>
        <taxon>Viridiplantae</taxon>
        <taxon>Streptophyta</taxon>
        <taxon>Embryophyta</taxon>
        <taxon>Tracheophyta</taxon>
        <taxon>Spermatophyta</taxon>
        <taxon>Magnoliopsida</taxon>
        <taxon>Proteales</taxon>
        <taxon>Proteaceae</taxon>
        <taxon>Protea</taxon>
    </lineage>
</organism>
<evidence type="ECO:0000256" key="1">
    <source>
        <dbReference type="SAM" id="MobiDB-lite"/>
    </source>
</evidence>
<protein>
    <submittedName>
        <fullName evidence="2">Uncharacterized protein</fullName>
    </submittedName>
</protein>
<feature type="compositionally biased region" description="Polar residues" evidence="1">
    <location>
        <begin position="165"/>
        <end position="177"/>
    </location>
</feature>
<sequence>MVVALGPGKFYGSSLPRPRIYTEVKLNDDGIRVDPPLSVMDPLLTWANDAHWSMGGLSFKRHRLQGRIEGNIKKLRAQQEKGFKRKKKQGMNKNPPSSIPLSSQQRSLLLSDDETDEELEEEIVSTPLRRSSARKLGDDFDKSASSDTAAVTSVTAMKGKFKGPSNDSPVSVDTNKIGTPKRSKNEINEPTTKSVPQSSPLTRRHRRALLLNDDNSEEVDEEKQESRGRLRKSRRSSVNEKTNSSSPLSATPDRVASRTRSRRPGEDSSPAGLRKSTRRL</sequence>
<proteinExistence type="predicted"/>
<dbReference type="Proteomes" id="UP001141806">
    <property type="component" value="Unassembled WGS sequence"/>
</dbReference>
<comment type="caution">
    <text evidence="2">The sequence shown here is derived from an EMBL/GenBank/DDBJ whole genome shotgun (WGS) entry which is preliminary data.</text>
</comment>
<dbReference type="EMBL" id="JAMYWD010000005">
    <property type="protein sequence ID" value="KAJ4972237.1"/>
    <property type="molecule type" value="Genomic_DNA"/>
</dbReference>
<feature type="compositionally biased region" description="Basic and acidic residues" evidence="1">
    <location>
        <begin position="135"/>
        <end position="144"/>
    </location>
</feature>
<feature type="compositionally biased region" description="Acidic residues" evidence="1">
    <location>
        <begin position="214"/>
        <end position="223"/>
    </location>
</feature>
<dbReference type="AlphaFoldDB" id="A0A9Q0QUH1"/>
<feature type="compositionally biased region" description="Polar residues" evidence="1">
    <location>
        <begin position="188"/>
        <end position="201"/>
    </location>
</feature>
<dbReference type="PANTHER" id="PTHR35103">
    <property type="entry name" value="OS06G0115700 PROTEIN"/>
    <property type="match status" value="1"/>
</dbReference>
<feature type="compositionally biased region" description="Low complexity" evidence="1">
    <location>
        <begin position="145"/>
        <end position="156"/>
    </location>
</feature>
<accession>A0A9Q0QUH1</accession>
<keyword evidence="3" id="KW-1185">Reference proteome</keyword>